<accession>A0A4C1V3W9</accession>
<evidence type="ECO:0000313" key="2">
    <source>
        <dbReference type="Proteomes" id="UP000299102"/>
    </source>
</evidence>
<sequence length="198" mass="22543">MSIPLNRLDFCFACLDRRDQCQHFREAIELANSQKRSDYLRPWTLATPLLSHQYVVGLLALTQSDRISDGEGILHRNSGSLVEMQQREPLPYLGILKATQFGPWMPLPLAFRTEYVKMTSNRLRVQIITIFLLYRPKAEAHLSKPYFRLSGLPLKYDPPAQCRFTGCGRPSLMAVIDRDAGLRRATQGHEGLDVISNA</sequence>
<dbReference type="AlphaFoldDB" id="A0A4C1V3W9"/>
<keyword evidence="2" id="KW-1185">Reference proteome</keyword>
<dbReference type="EMBL" id="BGZK01000275">
    <property type="protein sequence ID" value="GBP33513.1"/>
    <property type="molecule type" value="Genomic_DNA"/>
</dbReference>
<dbReference type="Proteomes" id="UP000299102">
    <property type="component" value="Unassembled WGS sequence"/>
</dbReference>
<gene>
    <name evidence="1" type="ORF">EVAR_28668_1</name>
</gene>
<reference evidence="1 2" key="1">
    <citation type="journal article" date="2019" name="Commun. Biol.">
        <title>The bagworm genome reveals a unique fibroin gene that provides high tensile strength.</title>
        <authorList>
            <person name="Kono N."/>
            <person name="Nakamura H."/>
            <person name="Ohtoshi R."/>
            <person name="Tomita M."/>
            <person name="Numata K."/>
            <person name="Arakawa K."/>
        </authorList>
    </citation>
    <scope>NUCLEOTIDE SEQUENCE [LARGE SCALE GENOMIC DNA]</scope>
</reference>
<evidence type="ECO:0000313" key="1">
    <source>
        <dbReference type="EMBL" id="GBP33513.1"/>
    </source>
</evidence>
<protein>
    <submittedName>
        <fullName evidence="1">Uncharacterized protein</fullName>
    </submittedName>
</protein>
<organism evidence="1 2">
    <name type="scientific">Eumeta variegata</name>
    <name type="common">Bagworm moth</name>
    <name type="synonym">Eumeta japonica</name>
    <dbReference type="NCBI Taxonomy" id="151549"/>
    <lineage>
        <taxon>Eukaryota</taxon>
        <taxon>Metazoa</taxon>
        <taxon>Ecdysozoa</taxon>
        <taxon>Arthropoda</taxon>
        <taxon>Hexapoda</taxon>
        <taxon>Insecta</taxon>
        <taxon>Pterygota</taxon>
        <taxon>Neoptera</taxon>
        <taxon>Endopterygota</taxon>
        <taxon>Lepidoptera</taxon>
        <taxon>Glossata</taxon>
        <taxon>Ditrysia</taxon>
        <taxon>Tineoidea</taxon>
        <taxon>Psychidae</taxon>
        <taxon>Oiketicinae</taxon>
        <taxon>Eumeta</taxon>
    </lineage>
</organism>
<proteinExistence type="predicted"/>
<name>A0A4C1V3W9_EUMVA</name>
<comment type="caution">
    <text evidence="1">The sequence shown here is derived from an EMBL/GenBank/DDBJ whole genome shotgun (WGS) entry which is preliminary data.</text>
</comment>